<sequence length="44" mass="5430">YSEEKLRDIFDEFEVIEIRKMKQIDQPNTMFGESFLWTALFKKK</sequence>
<reference evidence="1 2" key="1">
    <citation type="journal article" date="2019" name="Environ. Microbiol.">
        <title>An active ?-lactamase is a part of an orchestrated cell wall stress resistance network of Bacillus subtilis and related rhizosphere species.</title>
        <authorList>
            <person name="Bucher T."/>
            <person name="Keren-Paz A."/>
            <person name="Hausser J."/>
            <person name="Olender T."/>
            <person name="Cytryn E."/>
            <person name="Kolodkin-Gal I."/>
        </authorList>
    </citation>
    <scope>NUCLEOTIDE SEQUENCE [LARGE SCALE GENOMIC DNA]</scope>
    <source>
        <strain evidence="1 2">I71</strain>
    </source>
</reference>
<feature type="non-terminal residue" evidence="1">
    <location>
        <position position="1"/>
    </location>
</feature>
<name>A0A4U2MDG5_9BACI</name>
<dbReference type="EMBL" id="SZOM01000423">
    <property type="protein sequence ID" value="TKH08784.1"/>
    <property type="molecule type" value="Genomic_DNA"/>
</dbReference>
<keyword evidence="1" id="KW-0489">Methyltransferase</keyword>
<proteinExistence type="predicted"/>
<dbReference type="GO" id="GO:0008168">
    <property type="term" value="F:methyltransferase activity"/>
    <property type="evidence" value="ECO:0007669"/>
    <property type="project" value="UniProtKB-KW"/>
</dbReference>
<comment type="caution">
    <text evidence="1">The sequence shown here is derived from an EMBL/GenBank/DDBJ whole genome shotgun (WGS) entry which is preliminary data.</text>
</comment>
<dbReference type="Proteomes" id="UP000306037">
    <property type="component" value="Unassembled WGS sequence"/>
</dbReference>
<protein>
    <submittedName>
        <fullName evidence="1">SAM-dependent methyltransferase</fullName>
    </submittedName>
</protein>
<keyword evidence="1" id="KW-0808">Transferase</keyword>
<gene>
    <name evidence="1" type="ORF">FC694_28980</name>
</gene>
<dbReference type="GO" id="GO:0032259">
    <property type="term" value="P:methylation"/>
    <property type="evidence" value="ECO:0007669"/>
    <property type="project" value="UniProtKB-KW"/>
</dbReference>
<dbReference type="AlphaFoldDB" id="A0A4U2MDG5"/>
<evidence type="ECO:0000313" key="1">
    <source>
        <dbReference type="EMBL" id="TKH08784.1"/>
    </source>
</evidence>
<organism evidence="1 2">
    <name type="scientific">Bacillus wiedmannii</name>
    <dbReference type="NCBI Taxonomy" id="1890302"/>
    <lineage>
        <taxon>Bacteria</taxon>
        <taxon>Bacillati</taxon>
        <taxon>Bacillota</taxon>
        <taxon>Bacilli</taxon>
        <taxon>Bacillales</taxon>
        <taxon>Bacillaceae</taxon>
        <taxon>Bacillus</taxon>
        <taxon>Bacillus cereus group</taxon>
    </lineage>
</organism>
<evidence type="ECO:0000313" key="2">
    <source>
        <dbReference type="Proteomes" id="UP000306037"/>
    </source>
</evidence>
<accession>A0A4U2MDG5</accession>